<evidence type="ECO:0000313" key="12">
    <source>
        <dbReference type="EMBL" id="GAN43747.1"/>
    </source>
</evidence>
<keyword evidence="9 10" id="KW-0413">Isomerase</keyword>
<dbReference type="FunFam" id="3.20.20.70:FF:000075">
    <property type="entry name" value="Tryptophan biosynthesis protein TRP1"/>
    <property type="match status" value="1"/>
</dbReference>
<dbReference type="Gene3D" id="3.20.20.70">
    <property type="entry name" value="Aldolase class I"/>
    <property type="match status" value="1"/>
</dbReference>
<comment type="catalytic activity">
    <reaction evidence="1 10">
        <text>N-(5-phospho-beta-D-ribosyl)anthranilate = 1-(2-carboxyphenylamino)-1-deoxy-D-ribulose 5-phosphate</text>
        <dbReference type="Rhea" id="RHEA:21540"/>
        <dbReference type="ChEBI" id="CHEBI:18277"/>
        <dbReference type="ChEBI" id="CHEBI:58613"/>
        <dbReference type="EC" id="5.3.1.24"/>
    </reaction>
</comment>
<evidence type="ECO:0000256" key="5">
    <source>
        <dbReference type="ARBA" id="ARBA00022272"/>
    </source>
</evidence>
<dbReference type="EMBL" id="DF952378">
    <property type="protein sequence ID" value="GAN43747.1"/>
    <property type="molecule type" value="Genomic_DNA"/>
</dbReference>
<evidence type="ECO:0000256" key="9">
    <source>
        <dbReference type="ARBA" id="ARBA00023235"/>
    </source>
</evidence>
<dbReference type="UniPathway" id="UPA00035">
    <property type="reaction ID" value="UER00042"/>
</dbReference>
<evidence type="ECO:0000313" key="14">
    <source>
        <dbReference type="Proteomes" id="UP000253740"/>
    </source>
</evidence>
<dbReference type="InterPro" id="IPR044643">
    <property type="entry name" value="TrpF_fam"/>
</dbReference>
<dbReference type="PANTHER" id="PTHR42894:SF1">
    <property type="entry name" value="N-(5'-PHOSPHORIBOSYL)ANTHRANILATE ISOMERASE"/>
    <property type="match status" value="1"/>
</dbReference>
<dbReference type="Proteomes" id="UP000253740">
    <property type="component" value="Unassembled WGS sequence"/>
</dbReference>
<evidence type="ECO:0000256" key="1">
    <source>
        <dbReference type="ARBA" id="ARBA00001164"/>
    </source>
</evidence>
<evidence type="ECO:0000256" key="8">
    <source>
        <dbReference type="ARBA" id="ARBA00023141"/>
    </source>
</evidence>
<keyword evidence="8 10" id="KW-0057">Aromatic amino acid biosynthesis</keyword>
<protein>
    <recommendedName>
        <fullName evidence="5 10">N-(5'-phosphoribosyl)anthranilate isomerase</fullName>
        <shortName evidence="10">PRAI</shortName>
        <ecNumber evidence="4 10">5.3.1.24</ecNumber>
    </recommendedName>
</protein>
<dbReference type="STRING" id="1475481.GCA_000953855_01035"/>
<evidence type="ECO:0000256" key="10">
    <source>
        <dbReference type="HAMAP-Rule" id="MF_00135"/>
    </source>
</evidence>
<name>A0A0K8QLB8_9GAMM</name>
<evidence type="ECO:0000256" key="6">
    <source>
        <dbReference type="ARBA" id="ARBA00022605"/>
    </source>
</evidence>
<evidence type="ECO:0000256" key="4">
    <source>
        <dbReference type="ARBA" id="ARBA00012572"/>
    </source>
</evidence>
<dbReference type="HAMAP" id="MF_00135">
    <property type="entry name" value="PRAI"/>
    <property type="match status" value="1"/>
</dbReference>
<evidence type="ECO:0000313" key="13">
    <source>
        <dbReference type="EMBL" id="GAP65725.1"/>
    </source>
</evidence>
<evidence type="ECO:0000256" key="3">
    <source>
        <dbReference type="ARBA" id="ARBA00007571"/>
    </source>
</evidence>
<comment type="pathway">
    <text evidence="2 10">Amino-acid biosynthesis; L-tryptophan biosynthesis; L-tryptophan from chorismate: step 3/5.</text>
</comment>
<reference evidence="13" key="2">
    <citation type="submission" date="2015-08" db="EMBL/GenBank/DDBJ databases">
        <title>Complete DNA Sequence of Pseudomonas syringae pv. actinidiae, the Causal Agent of Kiwifruit Canker Disease.</title>
        <authorList>
            <person name="Rikkerink E.H.A."/>
            <person name="Fineran P.C."/>
        </authorList>
    </citation>
    <scope>NUCLEOTIDE SEQUENCE</scope>
    <source>
        <strain evidence="13">SkMP5</strain>
    </source>
</reference>
<dbReference type="InterPro" id="IPR013785">
    <property type="entry name" value="Aldolase_TIM"/>
</dbReference>
<gene>
    <name evidence="10" type="primary">trpF</name>
    <name evidence="12" type="ORF">MBSD_0257</name>
    <name evidence="13" type="ORF">MBSD_n1016</name>
</gene>
<dbReference type="HOGENOM" id="CLU_076364_2_0_6"/>
<evidence type="ECO:0000256" key="7">
    <source>
        <dbReference type="ARBA" id="ARBA00022822"/>
    </source>
</evidence>
<dbReference type="AlphaFoldDB" id="A0A0K8QLB8"/>
<keyword evidence="7 10" id="KW-0822">Tryptophan biosynthesis</keyword>
<keyword evidence="6 10" id="KW-0028">Amino-acid biosynthesis</keyword>
<dbReference type="GO" id="GO:0000162">
    <property type="term" value="P:L-tryptophan biosynthetic process"/>
    <property type="evidence" value="ECO:0007669"/>
    <property type="project" value="UniProtKB-UniRule"/>
</dbReference>
<dbReference type="RefSeq" id="WP_062535746.1">
    <property type="nucleotide sequence ID" value="NZ_DF970170.1"/>
</dbReference>
<proteinExistence type="inferred from homology"/>
<keyword evidence="14" id="KW-1185">Reference proteome</keyword>
<dbReference type="InterPro" id="IPR011060">
    <property type="entry name" value="RibuloseP-bd_barrel"/>
</dbReference>
<dbReference type="EMBL" id="DF970170">
    <property type="protein sequence ID" value="GAP65725.1"/>
    <property type="molecule type" value="Genomic_DNA"/>
</dbReference>
<dbReference type="InterPro" id="IPR001240">
    <property type="entry name" value="PRAI_dom"/>
</dbReference>
<comment type="similarity">
    <text evidence="3 10">Belongs to the TrpF family.</text>
</comment>
<sequence>MRVRVKCCGITRVEDALAASRLGADAVGLIFTRRSPRYVDPRQAAAIRMALPPFVTAVALFMDDDVAWVAQVLNAVKPDLLQFHGAEPAAFCEIFARPYLKAVPMATVGDLGAYAAAHPRAAGFLLDAHAAGEAGGSGCTFDWTRVPRDFPRPLVLAGGLTPDNVGDAVRATRPWGVDVSSGVESAPGVKDEAKLRRFLDEVRRAESGLFDADGRG</sequence>
<reference evidence="12" key="1">
    <citation type="submission" date="2015-03" db="EMBL/GenBank/DDBJ databases">
        <title>Draft genome sequence of Mizugakiibacter sediminis skMP5.</title>
        <authorList>
            <person name="Watanabe T."/>
            <person name="Kojima H."/>
            <person name="Fukui M."/>
        </authorList>
    </citation>
    <scope>NUCLEOTIDE SEQUENCE</scope>
    <source>
        <strain evidence="12">SkMP5</strain>
    </source>
</reference>
<dbReference type="EC" id="5.3.1.24" evidence="4 10"/>
<dbReference type="CDD" id="cd00405">
    <property type="entry name" value="PRAI"/>
    <property type="match status" value="1"/>
</dbReference>
<organism evidence="13">
    <name type="scientific">Mizugakiibacter sediminis</name>
    <dbReference type="NCBI Taxonomy" id="1475481"/>
    <lineage>
        <taxon>Bacteria</taxon>
        <taxon>Pseudomonadati</taxon>
        <taxon>Pseudomonadota</taxon>
        <taxon>Gammaproteobacteria</taxon>
        <taxon>Lysobacterales</taxon>
        <taxon>Rhodanobacteraceae</taxon>
        <taxon>Mizugakiibacter</taxon>
    </lineage>
</organism>
<dbReference type="Pfam" id="PF00697">
    <property type="entry name" value="PRAI"/>
    <property type="match status" value="1"/>
</dbReference>
<feature type="domain" description="N-(5'phosphoribosyl) anthranilate isomerase (PRAI)" evidence="11">
    <location>
        <begin position="6"/>
        <end position="200"/>
    </location>
</feature>
<evidence type="ECO:0000256" key="2">
    <source>
        <dbReference type="ARBA" id="ARBA00004664"/>
    </source>
</evidence>
<accession>A0A0K8QLB8</accession>
<evidence type="ECO:0000259" key="11">
    <source>
        <dbReference type="Pfam" id="PF00697"/>
    </source>
</evidence>
<dbReference type="GO" id="GO:0004640">
    <property type="term" value="F:phosphoribosylanthranilate isomerase activity"/>
    <property type="evidence" value="ECO:0007669"/>
    <property type="project" value="UniProtKB-UniRule"/>
</dbReference>
<dbReference type="PANTHER" id="PTHR42894">
    <property type="entry name" value="N-(5'-PHOSPHORIBOSYL)ANTHRANILATE ISOMERASE"/>
    <property type="match status" value="1"/>
</dbReference>
<dbReference type="SUPFAM" id="SSF51366">
    <property type="entry name" value="Ribulose-phoshate binding barrel"/>
    <property type="match status" value="1"/>
</dbReference>
<dbReference type="OrthoDB" id="9796196at2"/>
<dbReference type="NCBIfam" id="NF002298">
    <property type="entry name" value="PRK01222.1-4"/>
    <property type="match status" value="1"/>
</dbReference>